<comment type="caution">
    <text evidence="2">The sequence shown here is derived from an EMBL/GenBank/DDBJ whole genome shotgun (WGS) entry which is preliminary data.</text>
</comment>
<evidence type="ECO:0000313" key="3">
    <source>
        <dbReference type="Proteomes" id="UP001597478"/>
    </source>
</evidence>
<keyword evidence="3" id="KW-1185">Reference proteome</keyword>
<dbReference type="Proteomes" id="UP001597478">
    <property type="component" value="Unassembled WGS sequence"/>
</dbReference>
<evidence type="ECO:0000313" key="2">
    <source>
        <dbReference type="EMBL" id="MFD2803137.1"/>
    </source>
</evidence>
<feature type="compositionally biased region" description="Basic and acidic residues" evidence="1">
    <location>
        <begin position="82"/>
        <end position="93"/>
    </location>
</feature>
<dbReference type="EMBL" id="JBHUOF010000049">
    <property type="protein sequence ID" value="MFD2803137.1"/>
    <property type="molecule type" value="Genomic_DNA"/>
</dbReference>
<evidence type="ECO:0000256" key="1">
    <source>
        <dbReference type="SAM" id="MobiDB-lite"/>
    </source>
</evidence>
<name>A0ABW5WJ64_9PSEU</name>
<evidence type="ECO:0008006" key="4">
    <source>
        <dbReference type="Google" id="ProtNLM"/>
    </source>
</evidence>
<organism evidence="2 3">
    <name type="scientific">Prauserella oleivorans</name>
    <dbReference type="NCBI Taxonomy" id="1478153"/>
    <lineage>
        <taxon>Bacteria</taxon>
        <taxon>Bacillati</taxon>
        <taxon>Actinomycetota</taxon>
        <taxon>Actinomycetes</taxon>
        <taxon>Pseudonocardiales</taxon>
        <taxon>Pseudonocardiaceae</taxon>
        <taxon>Prauserella</taxon>
    </lineage>
</organism>
<gene>
    <name evidence="2" type="ORF">ACFS2C_27470</name>
</gene>
<feature type="region of interest" description="Disordered" evidence="1">
    <location>
        <begin position="19"/>
        <end position="41"/>
    </location>
</feature>
<protein>
    <recommendedName>
        <fullName evidence="4">DUF222 domain-containing protein</fullName>
    </recommendedName>
</protein>
<feature type="region of interest" description="Disordered" evidence="1">
    <location>
        <begin position="79"/>
        <end position="110"/>
    </location>
</feature>
<accession>A0ABW5WJ64</accession>
<sequence length="110" mass="11961">MARCRLDTARLNAAGFTLDSDPNIPSGPALVDQRQAEESHRSRARRLLDEAGVVSLRAPAAAPLQVHARGNRDEIAALLDHGVQEHAEREAKSRKPAQQRTQRGAAREGP</sequence>
<dbReference type="RefSeq" id="WP_377394905.1">
    <property type="nucleotide sequence ID" value="NZ_JBHSAN010000054.1"/>
</dbReference>
<reference evidence="3" key="1">
    <citation type="journal article" date="2019" name="Int. J. Syst. Evol. Microbiol.">
        <title>The Global Catalogue of Microorganisms (GCM) 10K type strain sequencing project: providing services to taxonomists for standard genome sequencing and annotation.</title>
        <authorList>
            <consortium name="The Broad Institute Genomics Platform"/>
            <consortium name="The Broad Institute Genome Sequencing Center for Infectious Disease"/>
            <person name="Wu L."/>
            <person name="Ma J."/>
        </authorList>
    </citation>
    <scope>NUCLEOTIDE SEQUENCE [LARGE SCALE GENOMIC DNA]</scope>
    <source>
        <strain evidence="3">IBRC-M 10906</strain>
    </source>
</reference>
<proteinExistence type="predicted"/>